<dbReference type="Gene3D" id="3.10.350.10">
    <property type="entry name" value="LysM domain"/>
    <property type="match status" value="1"/>
</dbReference>
<dbReference type="Proteomes" id="UP000564704">
    <property type="component" value="Unassembled WGS sequence"/>
</dbReference>
<evidence type="ECO:0000313" key="3">
    <source>
        <dbReference type="EMBL" id="MRU16126.1"/>
    </source>
</evidence>
<protein>
    <submittedName>
        <fullName evidence="3">Transporter substrate-binding domain-containing protein</fullName>
    </submittedName>
</protein>
<dbReference type="EMBL" id="SZWE01000001">
    <property type="protein sequence ID" value="MRU16126.1"/>
    <property type="molecule type" value="Genomic_DNA"/>
</dbReference>
<dbReference type="AlphaFoldDB" id="A0A844CYF0"/>
<feature type="domain" description="LysM" evidence="2">
    <location>
        <begin position="27"/>
        <end position="77"/>
    </location>
</feature>
<name>A0A844CYF0_9RHOB</name>
<proteinExistence type="predicted"/>
<feature type="chain" id="PRO_5032998398" evidence="1">
    <location>
        <begin position="23"/>
        <end position="353"/>
    </location>
</feature>
<keyword evidence="4" id="KW-1185">Reference proteome</keyword>
<dbReference type="PROSITE" id="PS51782">
    <property type="entry name" value="LYSM"/>
    <property type="match status" value="1"/>
</dbReference>
<dbReference type="RefSeq" id="WP_154151980.1">
    <property type="nucleotide sequence ID" value="NZ_SZWE01000001.1"/>
</dbReference>
<dbReference type="CDD" id="cd00118">
    <property type="entry name" value="LysM"/>
    <property type="match status" value="1"/>
</dbReference>
<evidence type="ECO:0000259" key="2">
    <source>
        <dbReference type="PROSITE" id="PS51782"/>
    </source>
</evidence>
<dbReference type="InterPro" id="IPR018392">
    <property type="entry name" value="LysM"/>
</dbReference>
<feature type="signal peptide" evidence="1">
    <location>
        <begin position="1"/>
        <end position="22"/>
    </location>
</feature>
<reference evidence="3 4" key="1">
    <citation type="submission" date="2019-05" db="EMBL/GenBank/DDBJ databases">
        <title>Roseovarius bejariae sp. nov., a moderately halophylic bacterium isolated from a saline soil in Rambla Salada (Murcia).</title>
        <authorList>
            <person name="Castro D.J."/>
            <person name="Gomez-Altuve A."/>
            <person name="Reina J.C."/>
            <person name="Rodriguez M."/>
            <person name="Sampedro I."/>
            <person name="Llamas I."/>
            <person name="Martinez-Checa F."/>
        </authorList>
    </citation>
    <scope>NUCLEOTIDE SEQUENCE [LARGE SCALE GENOMIC DNA]</scope>
    <source>
        <strain evidence="3 4">A21</strain>
    </source>
</reference>
<sequence length="353" mass="38522">MRTILLVCLVAVCVGGFGQVRAETCGGTYTVQPGETLSQIAEAQYGDAELWARIHGDNLEMLGETPDNLRAGMRLRLRCVNGLPKGLSGGANVAVSGAVAPARGNPAVRIDILTAGDFWPFADQALPGGGLLAEVVQAAMEAADPEQGFAIHWVNDRASHHEPLLSNVLLDMGFPWSRPDCEAEPDRKRCETLMFSSPLFEVLELLFVDNTRPLTFESEADMQGKTLCRPKGLSTYIFEQDGRNWLRDNVISLKIAASPEACFRLLIEGQVDGVVLNEFLGHQTIKALGLEDRIAPVQGQPISIDTLHMVAHRAHPAGKSLLDVFDAGLAKIRANGTYQRIVDEHMARVWEEF</sequence>
<comment type="caution">
    <text evidence="3">The sequence shown here is derived from an EMBL/GenBank/DDBJ whole genome shotgun (WGS) entry which is preliminary data.</text>
</comment>
<evidence type="ECO:0000256" key="1">
    <source>
        <dbReference type="SAM" id="SignalP"/>
    </source>
</evidence>
<dbReference type="Gene3D" id="3.40.190.10">
    <property type="entry name" value="Periplasmic binding protein-like II"/>
    <property type="match status" value="2"/>
</dbReference>
<accession>A0A844CYF0</accession>
<dbReference type="InterPro" id="IPR036779">
    <property type="entry name" value="LysM_dom_sf"/>
</dbReference>
<dbReference type="SUPFAM" id="SSF53850">
    <property type="entry name" value="Periplasmic binding protein-like II"/>
    <property type="match status" value="1"/>
</dbReference>
<organism evidence="3 4">
    <name type="scientific">Roseovarius bejariae</name>
    <dbReference type="NCBI Taxonomy" id="2576383"/>
    <lineage>
        <taxon>Bacteria</taxon>
        <taxon>Pseudomonadati</taxon>
        <taxon>Pseudomonadota</taxon>
        <taxon>Alphaproteobacteria</taxon>
        <taxon>Rhodobacterales</taxon>
        <taxon>Roseobacteraceae</taxon>
        <taxon>Roseovarius</taxon>
    </lineage>
</organism>
<evidence type="ECO:0000313" key="4">
    <source>
        <dbReference type="Proteomes" id="UP000564704"/>
    </source>
</evidence>
<dbReference type="OrthoDB" id="8479038at2"/>
<keyword evidence="1" id="KW-0732">Signal</keyword>
<gene>
    <name evidence="3" type="ORF">FDP25_11860</name>
</gene>